<dbReference type="EMBL" id="CM007647">
    <property type="protein sequence ID" value="ONL99217.1"/>
    <property type="molecule type" value="Genomic_DNA"/>
</dbReference>
<evidence type="ECO:0000256" key="3">
    <source>
        <dbReference type="ARBA" id="ARBA00023163"/>
    </source>
</evidence>
<dbReference type="Gene3D" id="4.10.280.10">
    <property type="entry name" value="Helix-loop-helix DNA-binding domain"/>
    <property type="match status" value="1"/>
</dbReference>
<keyword evidence="3" id="KW-0804">Transcription</keyword>
<accession>A0A1D6K6G3</accession>
<evidence type="ECO:0000256" key="4">
    <source>
        <dbReference type="SAM" id="MobiDB-lite"/>
    </source>
</evidence>
<evidence type="ECO:0000256" key="1">
    <source>
        <dbReference type="ARBA" id="ARBA00005510"/>
    </source>
</evidence>
<name>A0A1D6K6G3_MAIZE</name>
<comment type="similarity">
    <text evidence="1">Belongs to the bHLH protein family.</text>
</comment>
<proteinExistence type="inferred from homology"/>
<dbReference type="GO" id="GO:0046983">
    <property type="term" value="F:protein dimerization activity"/>
    <property type="evidence" value="ECO:0007669"/>
    <property type="project" value="InterPro"/>
</dbReference>
<dbReference type="InterPro" id="IPR036638">
    <property type="entry name" value="HLH_DNA-bd_sf"/>
</dbReference>
<organism evidence="6">
    <name type="scientific">Zea mays</name>
    <name type="common">Maize</name>
    <dbReference type="NCBI Taxonomy" id="4577"/>
    <lineage>
        <taxon>Eukaryota</taxon>
        <taxon>Viridiplantae</taxon>
        <taxon>Streptophyta</taxon>
        <taxon>Embryophyta</taxon>
        <taxon>Tracheophyta</taxon>
        <taxon>Spermatophyta</taxon>
        <taxon>Magnoliopsida</taxon>
        <taxon>Liliopsida</taxon>
        <taxon>Poales</taxon>
        <taxon>Poaceae</taxon>
        <taxon>PACMAD clade</taxon>
        <taxon>Panicoideae</taxon>
        <taxon>Andropogonodae</taxon>
        <taxon>Andropogoneae</taxon>
        <taxon>Tripsacinae</taxon>
        <taxon>Zea</taxon>
    </lineage>
</organism>
<feature type="compositionally biased region" description="Polar residues" evidence="4">
    <location>
        <begin position="17"/>
        <end position="29"/>
    </location>
</feature>
<dbReference type="EMBL" id="CM000780">
    <property type="protein sequence ID" value="AQK48617.1"/>
    <property type="molecule type" value="Genomic_DNA"/>
</dbReference>
<keyword evidence="2" id="KW-0805">Transcription regulation</keyword>
<evidence type="ECO:0000256" key="2">
    <source>
        <dbReference type="ARBA" id="ARBA00023015"/>
    </source>
</evidence>
<gene>
    <name evidence="6" type="ORF">ZEAMMB73_Zm00001d029646</name>
    <name evidence="5" type="ORF">ZEAMMB73_Zm00001d048701</name>
</gene>
<feature type="compositionally biased region" description="Basic and acidic residues" evidence="4">
    <location>
        <begin position="34"/>
        <end position="50"/>
    </location>
</feature>
<evidence type="ECO:0000313" key="6">
    <source>
        <dbReference type="EMBL" id="ONL99217.1"/>
    </source>
</evidence>
<feature type="region of interest" description="Disordered" evidence="4">
    <location>
        <begin position="1"/>
        <end position="50"/>
    </location>
</feature>
<sequence>MARPPRCILRGERAGEKQQQQNWSGASTPRSKHFTIEQRRRTTINDRYAS</sequence>
<dbReference type="AlphaFoldDB" id="A0A1D6K6G3"/>
<evidence type="ECO:0000313" key="5">
    <source>
        <dbReference type="EMBL" id="AQK48617.1"/>
    </source>
</evidence>
<reference evidence="6" key="1">
    <citation type="submission" date="2015-12" db="EMBL/GenBank/DDBJ databases">
        <title>Update maize B73 reference genome by single molecule sequencing technologies.</title>
        <authorList>
            <consortium name="Maize Genome Sequencing Project"/>
            <person name="Ware D."/>
        </authorList>
    </citation>
    <scope>NUCLEOTIDE SEQUENCE [LARGE SCALE GENOMIC DNA]</scope>
    <source>
        <tissue evidence="6">Seedling</tissue>
    </source>
</reference>
<protein>
    <submittedName>
        <fullName evidence="6">Uncharacterized protein</fullName>
    </submittedName>
</protein>